<keyword evidence="6 7" id="KW-0067">ATP-binding</keyword>
<evidence type="ECO:0000256" key="6">
    <source>
        <dbReference type="ARBA" id="ARBA00022840"/>
    </source>
</evidence>
<dbReference type="InterPro" id="IPR032675">
    <property type="entry name" value="LRR_dom_sf"/>
</dbReference>
<keyword evidence="2" id="KW-0723">Serine/threonine-protein kinase</keyword>
<keyword evidence="3" id="KW-0808">Transferase</keyword>
<dbReference type="EMBL" id="PUHZ01000012">
    <property type="protein sequence ID" value="PQO45995.1"/>
    <property type="molecule type" value="Genomic_DNA"/>
</dbReference>
<dbReference type="InterPro" id="IPR042095">
    <property type="entry name" value="SUMF_sf"/>
</dbReference>
<dbReference type="InterPro" id="IPR005532">
    <property type="entry name" value="SUMF_dom"/>
</dbReference>
<dbReference type="Gene3D" id="3.10.100.10">
    <property type="entry name" value="Mannose-Binding Protein A, subunit A"/>
    <property type="match status" value="1"/>
</dbReference>
<dbReference type="Proteomes" id="UP000237819">
    <property type="component" value="Unassembled WGS sequence"/>
</dbReference>
<dbReference type="InterPro" id="IPR008271">
    <property type="entry name" value="Ser/Thr_kinase_AS"/>
</dbReference>
<dbReference type="Gene3D" id="2.60.120.200">
    <property type="match status" value="3"/>
</dbReference>
<evidence type="ECO:0000313" key="11">
    <source>
        <dbReference type="Proteomes" id="UP000237819"/>
    </source>
</evidence>
<dbReference type="GO" id="GO:0004674">
    <property type="term" value="F:protein serine/threonine kinase activity"/>
    <property type="evidence" value="ECO:0007669"/>
    <property type="project" value="UniProtKB-KW"/>
</dbReference>
<reference evidence="10 11" key="1">
    <citation type="submission" date="2018-02" db="EMBL/GenBank/DDBJ databases">
        <title>Comparative genomes isolates from brazilian mangrove.</title>
        <authorList>
            <person name="Araujo J.E."/>
            <person name="Taketani R.G."/>
            <person name="Silva M.C.P."/>
            <person name="Loureco M.V."/>
            <person name="Andreote F.D."/>
        </authorList>
    </citation>
    <scope>NUCLEOTIDE SEQUENCE [LARGE SCALE GENOMIC DNA]</scope>
    <source>
        <strain evidence="10 11">Nap-Phe MGV</strain>
    </source>
</reference>
<dbReference type="SUPFAM" id="SSF52047">
    <property type="entry name" value="RNI-like"/>
    <property type="match status" value="1"/>
</dbReference>
<feature type="region of interest" description="Disordered" evidence="8">
    <location>
        <begin position="1444"/>
        <end position="1469"/>
    </location>
</feature>
<dbReference type="PROSITE" id="PS00108">
    <property type="entry name" value="PROTEIN_KINASE_ST"/>
    <property type="match status" value="1"/>
</dbReference>
<keyword evidence="5" id="KW-0418">Kinase</keyword>
<dbReference type="SUPFAM" id="SSF56436">
    <property type="entry name" value="C-type lectin-like"/>
    <property type="match status" value="2"/>
</dbReference>
<accession>A0A2S8GNJ3</accession>
<dbReference type="PANTHER" id="PTHR43289:SF6">
    <property type="entry name" value="SERINE_THREONINE-PROTEIN KINASE NEKL-3"/>
    <property type="match status" value="1"/>
</dbReference>
<feature type="region of interest" description="Disordered" evidence="8">
    <location>
        <begin position="412"/>
        <end position="467"/>
    </location>
</feature>
<dbReference type="InterPro" id="IPR011009">
    <property type="entry name" value="Kinase-like_dom_sf"/>
</dbReference>
<dbReference type="Gene3D" id="3.30.200.20">
    <property type="entry name" value="Phosphorylase Kinase, domain 1"/>
    <property type="match status" value="1"/>
</dbReference>
<dbReference type="Gene3D" id="3.80.10.10">
    <property type="entry name" value="Ribonuclease Inhibitor"/>
    <property type="match status" value="2"/>
</dbReference>
<dbReference type="SMART" id="SM00220">
    <property type="entry name" value="S_TKc"/>
    <property type="match status" value="1"/>
</dbReference>
<feature type="compositionally biased region" description="Low complexity" evidence="8">
    <location>
        <begin position="448"/>
        <end position="459"/>
    </location>
</feature>
<dbReference type="InterPro" id="IPR016187">
    <property type="entry name" value="CTDL_fold"/>
</dbReference>
<dbReference type="Gene3D" id="1.10.510.10">
    <property type="entry name" value="Transferase(Phosphotransferase) domain 1"/>
    <property type="match status" value="1"/>
</dbReference>
<evidence type="ECO:0000256" key="4">
    <source>
        <dbReference type="ARBA" id="ARBA00022741"/>
    </source>
</evidence>
<protein>
    <recommendedName>
        <fullName evidence="1">non-specific serine/threonine protein kinase</fullName>
        <ecNumber evidence="1">2.7.11.1</ecNumber>
    </recommendedName>
</protein>
<gene>
    <name evidence="10" type="ORF">C5Y93_12165</name>
</gene>
<keyword evidence="4 7" id="KW-0547">Nucleotide-binding</keyword>
<dbReference type="Pfam" id="PF13385">
    <property type="entry name" value="Laminin_G_3"/>
    <property type="match status" value="2"/>
</dbReference>
<dbReference type="InterPro" id="IPR017441">
    <property type="entry name" value="Protein_kinase_ATP_BS"/>
</dbReference>
<dbReference type="FunFam" id="1.10.510.10:FF:000021">
    <property type="entry name" value="Serine/threonine protein kinase"/>
    <property type="match status" value="1"/>
</dbReference>
<evidence type="ECO:0000256" key="7">
    <source>
        <dbReference type="PROSITE-ProRule" id="PRU10141"/>
    </source>
</evidence>
<dbReference type="RefSeq" id="WP_105335695.1">
    <property type="nucleotide sequence ID" value="NZ_PUHZ01000012.1"/>
</dbReference>
<dbReference type="SUPFAM" id="SSF49899">
    <property type="entry name" value="Concanavalin A-like lectins/glucanases"/>
    <property type="match status" value="3"/>
</dbReference>
<dbReference type="Gene3D" id="3.90.1580.10">
    <property type="entry name" value="paralog of FGE (formylglycine-generating enzyme)"/>
    <property type="match status" value="1"/>
</dbReference>
<comment type="caution">
    <text evidence="10">The sequence shown here is derived from an EMBL/GenBank/DDBJ whole genome shotgun (WGS) entry which is preliminary data.</text>
</comment>
<dbReference type="Pfam" id="PF00069">
    <property type="entry name" value="Pkinase"/>
    <property type="match status" value="1"/>
</dbReference>
<sequence>MDDRLLDLLEQWEDAAAAGNQPDPLQLAAGDQQLAERLKRQIAALKRVAWIVAPQPPAEELHLPTVQSFSSSLLTPDNLTLKTLKANLANAEIISSAKLKDLLKSHDVRTAHQLAGLLLERDLVTRFQLRSIANGKTRGLKLGRYVILDKIGEGGMGQVFKARHSKMGRIVALKVLPRSAMSKAQGIERFNQEMKVAAKLRHENIVTAYDADDAEGLHFFVMEYVEGRDLNSLVRRDGPLSVGMAADCLLQAALGLEYAHGVGLVHRDVKPANLLLDQQGVVKILDMGIARIQTEDDKTGLTQNGAVMGTVDYMAPEQAIDAKTVTAQADIYSLGCSLYFVLTGRPPFGGETLMVKLLGHRELPPPSLLRIRSDVPPALESIYQKCMAKSPADRYASISELIADLRRVRPQLSDAPPPQLLGDAETAQDTEPTNFQETQPFAKPVGPAMPLATPPLTTKTRQKTRPSRGAPFYASLLGIALMMCAAAYSARGLFVSPAPSPGSLLVEVNRDALAAHLRDYQLTLVNQQTQQQTPITLQNAQQIASLPPGDYEFAPDDNDLLMIDVRKFTIRSDAQSRVRITWKQEPAATEVAQPTKPAPPIAKLPFNYVEAKQYQASWASYLDVPETSVNSVGIQFRVIPPGQFTMGSPSDQPYRRPDETEHPVRISRPYLMSDTEVTQAQWEAVMGTTPWSADKTIPVSPEMPATPVTWDEANEFCRKLSEQEQKTYRLPTEAEWEFACRAGADTPYFFGTDRDRVGNYAWYRQNCFVANEKYPHPVRQKVPNAFGLYDMPGGVWEWCSDWYGQDYYRSSPEVDPQGPKFGADHVRRGGSWYYGEDVARSAARSVDDAKSPFYVGGFRIVEAFPNVPAQLPPPKTTPAAEPVPPAKEYALQFDGALDYVQLPYKFDLKAPWTIEVVATVPTAKLERGASVFGTTERGGLGLEFREDPISGKLTAGFLIHSKKLNSYLKKHTDQIPEPGKLVNLTVVADADVIRFFVEGKLAGEIGIEETDRNYNAIDAVLAASPSNQVGRPVPIDFPYPGAIQQFRISQTARFHDDFSPRYKFDSDAQTYALYRFQEGAGAQLADSSGNGRHGVIQSNPKWEPAVQPNPPPPGYALDFDGVDDYVELPFGYSGETPITVEVVLPVPNDPVSHGAVFGNTEYSGFGLDVESLPEPGMSSTKAVIRSLSQNKYAPIGETPLPAAGTLVNLTVVITPQECRYYVDGRQFGKLNIPVSDRKQNQLHFLVGASANNAPGEPPFDFPLRGKIQQVRVSLTERYASDFVPQYAFEPDDQTFAVYQFREGSGTILRDTSGNARHGTIYGNPKWEPVGEPPAKISLKNGLDFDGVDDRVVIPVTDNLTAGPLTIEYFVEPTSGGNVSMYMARAIGQGATRTVSNTPDARIHAIHNNVNVDIRSISHPPAGWFHVAAVFDDVPQVFINGAAAEAAPTHANDPRRNPDPDSIVLGGTSGHMFRGKLGPVRISKTIRYRENFTPPAELTNDADTYALYKFAEGAGAKLLDSSGHDRHGNIEGDPQWLRVTTAQTSAAPVVDAADGKWIDLLPLFRLPANVIQGEWELSDGALTCQAAENGRLYVPYAVTGSYKVAVEFTRTAGNDALALRLPTVRSCFEFAVGAFDNKHSGIRDVGNVNLSQMPRPTTAVNDDVKLENSKRYRLEVDVRFPSPANIAVSGTLDGQPLANWSGQPELLSGSLAACLPEVRMLGLICNESDFTIHKLEIMLQDDAQGRRLGDVWNNEFYAVDDTPAPQYLQHCKQWNGRYYLFGQGAMPLPFAQDVAHLYRARLVTISSSEEEEFIAANMPQKTCWTSAWRSAGDETWRDDRNRPLHYIGNWLPAPAGRTPSDELFAVMTGIQAAPDGSFVRRWTDASAANLKIFPVYEWGVEEHSDPDRRAAEYVLSIGGKVRINDEHKVGTTPEIKDVTQLPQTPFRLTHVDLTNIRQITDEGLAAFRGTTNLRRLSLVWAGRISPEGLANFSANQRIGMLDLWGTKLTADAFPMLDTMNEIVDFRFGFNPLNDADMNYFRTYGGLKTLQCVMLSGTEIGDDGIACLVGADRLRQLNLDNTKMTDECFETFRKLPELRNIHLLETGVTAEGVAAFKKERPGCQIFWDGAPNG</sequence>
<evidence type="ECO:0000256" key="1">
    <source>
        <dbReference type="ARBA" id="ARBA00012513"/>
    </source>
</evidence>
<dbReference type="EC" id="2.7.11.1" evidence="1"/>
<dbReference type="PROSITE" id="PS50011">
    <property type="entry name" value="PROTEIN_KINASE_DOM"/>
    <property type="match status" value="1"/>
</dbReference>
<feature type="compositionally biased region" description="Polar residues" evidence="8">
    <location>
        <begin position="427"/>
        <end position="439"/>
    </location>
</feature>
<dbReference type="PANTHER" id="PTHR43289">
    <property type="entry name" value="MITOGEN-ACTIVATED PROTEIN KINASE KINASE KINASE 20-RELATED"/>
    <property type="match status" value="1"/>
</dbReference>
<dbReference type="SUPFAM" id="SSF56112">
    <property type="entry name" value="Protein kinase-like (PK-like)"/>
    <property type="match status" value="1"/>
</dbReference>
<dbReference type="CDD" id="cd14014">
    <property type="entry name" value="STKc_PknB_like"/>
    <property type="match status" value="1"/>
</dbReference>
<feature type="binding site" evidence="7">
    <location>
        <position position="174"/>
    </location>
    <ligand>
        <name>ATP</name>
        <dbReference type="ChEBI" id="CHEBI:30616"/>
    </ligand>
</feature>
<dbReference type="InterPro" id="IPR000719">
    <property type="entry name" value="Prot_kinase_dom"/>
</dbReference>
<evidence type="ECO:0000256" key="5">
    <source>
        <dbReference type="ARBA" id="ARBA00022777"/>
    </source>
</evidence>
<name>A0A2S8GNJ3_9BACT</name>
<dbReference type="OrthoDB" id="286949at2"/>
<dbReference type="Pfam" id="PF03781">
    <property type="entry name" value="FGE-sulfatase"/>
    <property type="match status" value="1"/>
</dbReference>
<dbReference type="GO" id="GO:0005524">
    <property type="term" value="F:ATP binding"/>
    <property type="evidence" value="ECO:0007669"/>
    <property type="project" value="UniProtKB-UniRule"/>
</dbReference>
<proteinExistence type="predicted"/>
<evidence type="ECO:0000256" key="8">
    <source>
        <dbReference type="SAM" id="MobiDB-lite"/>
    </source>
</evidence>
<evidence type="ECO:0000259" key="9">
    <source>
        <dbReference type="PROSITE" id="PS50011"/>
    </source>
</evidence>
<feature type="domain" description="Protein kinase" evidence="9">
    <location>
        <begin position="145"/>
        <end position="412"/>
    </location>
</feature>
<evidence type="ECO:0000313" key="10">
    <source>
        <dbReference type="EMBL" id="PQO45995.1"/>
    </source>
</evidence>
<evidence type="ECO:0000256" key="2">
    <source>
        <dbReference type="ARBA" id="ARBA00022527"/>
    </source>
</evidence>
<organism evidence="10 11">
    <name type="scientific">Blastopirellula marina</name>
    <dbReference type="NCBI Taxonomy" id="124"/>
    <lineage>
        <taxon>Bacteria</taxon>
        <taxon>Pseudomonadati</taxon>
        <taxon>Planctomycetota</taxon>
        <taxon>Planctomycetia</taxon>
        <taxon>Pirellulales</taxon>
        <taxon>Pirellulaceae</taxon>
        <taxon>Blastopirellula</taxon>
    </lineage>
</organism>
<dbReference type="InterPro" id="IPR013320">
    <property type="entry name" value="ConA-like_dom_sf"/>
</dbReference>
<evidence type="ECO:0000256" key="3">
    <source>
        <dbReference type="ARBA" id="ARBA00022679"/>
    </source>
</evidence>
<dbReference type="PROSITE" id="PS00107">
    <property type="entry name" value="PROTEIN_KINASE_ATP"/>
    <property type="match status" value="1"/>
</dbReference>
<dbReference type="InterPro" id="IPR016186">
    <property type="entry name" value="C-type_lectin-like/link_sf"/>
</dbReference>